<dbReference type="Gene3D" id="3.40.50.150">
    <property type="entry name" value="Vaccinia Virus protein VP39"/>
    <property type="match status" value="1"/>
</dbReference>
<accession>A0AAW9Q9S5</accession>
<evidence type="ECO:0000313" key="4">
    <source>
        <dbReference type="Proteomes" id="UP001333818"/>
    </source>
</evidence>
<proteinExistence type="predicted"/>
<dbReference type="Gene3D" id="3.40.50.720">
    <property type="entry name" value="NAD(P)-binding Rossmann-like Domain"/>
    <property type="match status" value="1"/>
</dbReference>
<evidence type="ECO:0000259" key="1">
    <source>
        <dbReference type="Pfam" id="PF08421"/>
    </source>
</evidence>
<sequence length="419" mass="47592">MTQGLCRFCKTCLKHTFVDLGMSPLSNAYVEEEKLNSVEKFYPLHAYVCEQCLLVQLEEFESPDRIFSDYAYFSSYSDSWLHHAKQYTELMVERFDLGRESQIIEIASNDGYLLQFFQTKGISVLGIEPAANVAQVAESKGIPTLVKFFGVQTGQELVQQGKQADVLLGNNVLAHVPDINDFVAGIKLVLKPEGILTMEFPHLLQLMERNQFDTIYHEHFSYLSFRTVDAIFASHGITLFDVEELPTHGGSLRIYGKHQENQTLPICDSPTEDSSRRIQNLKDKETQAGLDKIEVYSQFGSRTMETKRKLLSFLIEAKSSGKTIVGYGAPAKGNTLLNYCGIRTDFLDYTCDRSPHKQGLFLPGTHIPIFHPNKIAETKPDYVLILPWNLKEEICDQLSYIREWGGKFIVPIPRVEILE</sequence>
<dbReference type="InterPro" id="IPR029063">
    <property type="entry name" value="SAM-dependent_MTases_sf"/>
</dbReference>
<dbReference type="InterPro" id="IPR013630">
    <property type="entry name" value="Methyltransf_Zn-bd_dom_put"/>
</dbReference>
<dbReference type="AlphaFoldDB" id="A0AAW9Q9S5"/>
<dbReference type="InterPro" id="IPR013691">
    <property type="entry name" value="MeTrfase_14"/>
</dbReference>
<dbReference type="EMBL" id="JAZBJZ010000164">
    <property type="protein sequence ID" value="MEE3719731.1"/>
    <property type="molecule type" value="Genomic_DNA"/>
</dbReference>
<keyword evidence="4" id="KW-1185">Reference proteome</keyword>
<gene>
    <name evidence="3" type="ORF">V2H45_23600</name>
</gene>
<dbReference type="InterPro" id="IPR038576">
    <property type="entry name" value="Methyltransf_Zn-bd_dom_put_sf"/>
</dbReference>
<dbReference type="EC" id="2.1.1.-" evidence="3"/>
<dbReference type="SUPFAM" id="SSF53335">
    <property type="entry name" value="S-adenosyl-L-methionine-dependent methyltransferases"/>
    <property type="match status" value="1"/>
</dbReference>
<evidence type="ECO:0000313" key="3">
    <source>
        <dbReference type="EMBL" id="MEE3719731.1"/>
    </source>
</evidence>
<keyword evidence="3" id="KW-0808">Transferase</keyword>
<reference evidence="3" key="1">
    <citation type="submission" date="2024-01" db="EMBL/GenBank/DDBJ databases">
        <title>Bank of Algae and Cyanobacteria of the Azores (BACA) strain genomes.</title>
        <authorList>
            <person name="Luz R."/>
            <person name="Cordeiro R."/>
            <person name="Fonseca A."/>
            <person name="Goncalves V."/>
        </authorList>
    </citation>
    <scope>NUCLEOTIDE SEQUENCE</scope>
    <source>
        <strain evidence="3">BACA0141</strain>
    </source>
</reference>
<organism evidence="3 4">
    <name type="scientific">Tumidithrix elongata BACA0141</name>
    <dbReference type="NCBI Taxonomy" id="2716417"/>
    <lineage>
        <taxon>Bacteria</taxon>
        <taxon>Bacillati</taxon>
        <taxon>Cyanobacteriota</taxon>
        <taxon>Cyanophyceae</taxon>
        <taxon>Pseudanabaenales</taxon>
        <taxon>Pseudanabaenaceae</taxon>
        <taxon>Tumidithrix</taxon>
        <taxon>Tumidithrix elongata</taxon>
    </lineage>
</organism>
<name>A0AAW9Q9S5_9CYAN</name>
<dbReference type="Pfam" id="PF08484">
    <property type="entry name" value="Methyltransf_14"/>
    <property type="match status" value="1"/>
</dbReference>
<comment type="caution">
    <text evidence="3">The sequence shown here is derived from an EMBL/GenBank/DDBJ whole genome shotgun (WGS) entry which is preliminary data.</text>
</comment>
<dbReference type="Pfam" id="PF08421">
    <property type="entry name" value="Methyltransf_13"/>
    <property type="match status" value="1"/>
</dbReference>
<protein>
    <submittedName>
        <fullName evidence="3">Class I SAM-dependent methyltransferase</fullName>
        <ecNumber evidence="3">2.1.1.-</ecNumber>
    </submittedName>
</protein>
<dbReference type="RefSeq" id="WP_330486168.1">
    <property type="nucleotide sequence ID" value="NZ_JAZBJZ010000164.1"/>
</dbReference>
<dbReference type="GO" id="GO:0008168">
    <property type="term" value="F:methyltransferase activity"/>
    <property type="evidence" value="ECO:0007669"/>
    <property type="project" value="UniProtKB-KW"/>
</dbReference>
<dbReference type="CDD" id="cd02440">
    <property type="entry name" value="AdoMet_MTases"/>
    <property type="match status" value="1"/>
</dbReference>
<keyword evidence="3" id="KW-0489">Methyltransferase</keyword>
<evidence type="ECO:0000259" key="2">
    <source>
        <dbReference type="Pfam" id="PF08484"/>
    </source>
</evidence>
<dbReference type="GO" id="GO:0032259">
    <property type="term" value="P:methylation"/>
    <property type="evidence" value="ECO:0007669"/>
    <property type="project" value="UniProtKB-KW"/>
</dbReference>
<dbReference type="Gene3D" id="6.20.50.110">
    <property type="entry name" value="Methyltransferase, zinc-binding domain"/>
    <property type="match status" value="1"/>
</dbReference>
<dbReference type="PANTHER" id="PTHR43861">
    <property type="entry name" value="TRANS-ACONITATE 2-METHYLTRANSFERASE-RELATED"/>
    <property type="match status" value="1"/>
</dbReference>
<feature type="domain" description="Methyltransferase putative zinc binding" evidence="1">
    <location>
        <begin position="6"/>
        <end position="67"/>
    </location>
</feature>
<feature type="domain" description="C-methyltransferase" evidence="2">
    <location>
        <begin position="246"/>
        <end position="413"/>
    </location>
</feature>
<dbReference type="PANTHER" id="PTHR43861:SF5">
    <property type="entry name" value="BLL5978 PROTEIN"/>
    <property type="match status" value="1"/>
</dbReference>
<dbReference type="Proteomes" id="UP001333818">
    <property type="component" value="Unassembled WGS sequence"/>
</dbReference>
<dbReference type="Pfam" id="PF13489">
    <property type="entry name" value="Methyltransf_23"/>
    <property type="match status" value="1"/>
</dbReference>